<dbReference type="Gene3D" id="1.10.238.10">
    <property type="entry name" value="EF-hand"/>
    <property type="match status" value="1"/>
</dbReference>
<sequence length="107" mass="11653">MVSADVDGDGGISLMEFTTLVNSSLVQVGQWNDADLHAAFQIFDVNHDGFISADELAYVLNILDKTPISPAELADLIESIDENGDGQIDYKEFSTLMQTWLVEGRGS</sequence>
<dbReference type="InterPro" id="IPR011992">
    <property type="entry name" value="EF-hand-dom_pair"/>
</dbReference>
<dbReference type="Pfam" id="PF13202">
    <property type="entry name" value="EF-hand_5"/>
    <property type="match status" value="1"/>
</dbReference>
<dbReference type="PROSITE" id="PS50222">
    <property type="entry name" value="EF_HAND_2"/>
    <property type="match status" value="3"/>
</dbReference>
<proteinExistence type="predicted"/>
<dbReference type="CDD" id="cd00051">
    <property type="entry name" value="EFh"/>
    <property type="match status" value="1"/>
</dbReference>
<reference evidence="5 6" key="1">
    <citation type="submission" date="2018-08" db="EMBL/GenBank/DDBJ databases">
        <title>Aphanomyces genome sequencing and annotation.</title>
        <authorList>
            <person name="Minardi D."/>
            <person name="Oidtmann B."/>
            <person name="Van Der Giezen M."/>
            <person name="Studholme D.J."/>
        </authorList>
    </citation>
    <scope>NUCLEOTIDE SEQUENCE [LARGE SCALE GENOMIC DNA]</scope>
    <source>
        <strain evidence="5 6">Kv</strain>
    </source>
</reference>
<dbReference type="FunFam" id="1.10.238.10:FF:000001">
    <property type="entry name" value="Calmodulin 1"/>
    <property type="match status" value="1"/>
</dbReference>
<feature type="domain" description="EF-hand" evidence="4">
    <location>
        <begin position="68"/>
        <end position="103"/>
    </location>
</feature>
<comment type="caution">
    <text evidence="5">The sequence shown here is derived from an EMBL/GenBank/DDBJ whole genome shotgun (WGS) entry which is preliminary data.</text>
</comment>
<dbReference type="EMBL" id="QUSZ01009138">
    <property type="protein sequence ID" value="RHX99492.1"/>
    <property type="molecule type" value="Genomic_DNA"/>
</dbReference>
<protein>
    <recommendedName>
        <fullName evidence="4">EF-hand domain-containing protein</fullName>
    </recommendedName>
</protein>
<feature type="domain" description="EF-hand" evidence="4">
    <location>
        <begin position="31"/>
        <end position="66"/>
    </location>
</feature>
<gene>
    <name evidence="5" type="ORF">DYB36_005460</name>
</gene>
<evidence type="ECO:0000256" key="3">
    <source>
        <dbReference type="ARBA" id="ARBA00022837"/>
    </source>
</evidence>
<accession>A0A396ZV32</accession>
<dbReference type="SMART" id="SM00054">
    <property type="entry name" value="EFh"/>
    <property type="match status" value="3"/>
</dbReference>
<evidence type="ECO:0000313" key="5">
    <source>
        <dbReference type="EMBL" id="RHX99492.1"/>
    </source>
</evidence>
<dbReference type="GO" id="GO:0005509">
    <property type="term" value="F:calcium ion binding"/>
    <property type="evidence" value="ECO:0007669"/>
    <property type="project" value="InterPro"/>
</dbReference>
<evidence type="ECO:0000256" key="2">
    <source>
        <dbReference type="ARBA" id="ARBA00022737"/>
    </source>
</evidence>
<evidence type="ECO:0000313" key="6">
    <source>
        <dbReference type="Proteomes" id="UP000265427"/>
    </source>
</evidence>
<keyword evidence="3" id="KW-0106">Calcium</keyword>
<name>A0A396ZV32_APHAT</name>
<dbReference type="SUPFAM" id="SSF47473">
    <property type="entry name" value="EF-hand"/>
    <property type="match status" value="1"/>
</dbReference>
<dbReference type="Proteomes" id="UP000265427">
    <property type="component" value="Unassembled WGS sequence"/>
</dbReference>
<dbReference type="Pfam" id="PF13499">
    <property type="entry name" value="EF-hand_7"/>
    <property type="match status" value="1"/>
</dbReference>
<dbReference type="AlphaFoldDB" id="A0A396ZV32"/>
<feature type="domain" description="EF-hand" evidence="4">
    <location>
        <begin position="1"/>
        <end position="27"/>
    </location>
</feature>
<organism evidence="5 6">
    <name type="scientific">Aphanomyces astaci</name>
    <name type="common">Crayfish plague agent</name>
    <dbReference type="NCBI Taxonomy" id="112090"/>
    <lineage>
        <taxon>Eukaryota</taxon>
        <taxon>Sar</taxon>
        <taxon>Stramenopiles</taxon>
        <taxon>Oomycota</taxon>
        <taxon>Saprolegniomycetes</taxon>
        <taxon>Saprolegniales</taxon>
        <taxon>Verrucalvaceae</taxon>
        <taxon>Aphanomyces</taxon>
    </lineage>
</organism>
<evidence type="ECO:0000256" key="1">
    <source>
        <dbReference type="ARBA" id="ARBA00022723"/>
    </source>
</evidence>
<dbReference type="VEuPathDB" id="FungiDB:H257_12860"/>
<dbReference type="PANTHER" id="PTHR45942">
    <property type="entry name" value="PROTEIN PHOSPATASE 3 REGULATORY SUBUNIT B ALPHA ISOFORM TYPE 1"/>
    <property type="match status" value="1"/>
</dbReference>
<keyword evidence="1" id="KW-0479">Metal-binding</keyword>
<dbReference type="PROSITE" id="PS00018">
    <property type="entry name" value="EF_HAND_1"/>
    <property type="match status" value="2"/>
</dbReference>
<keyword evidence="2" id="KW-0677">Repeat</keyword>
<dbReference type="InterPro" id="IPR018247">
    <property type="entry name" value="EF_Hand_1_Ca_BS"/>
</dbReference>
<dbReference type="InterPro" id="IPR002048">
    <property type="entry name" value="EF_hand_dom"/>
</dbReference>
<evidence type="ECO:0000259" key="4">
    <source>
        <dbReference type="PROSITE" id="PS50222"/>
    </source>
</evidence>